<evidence type="ECO:0000256" key="8">
    <source>
        <dbReference type="SAM" id="Phobius"/>
    </source>
</evidence>
<feature type="transmembrane region" description="Helical" evidence="8">
    <location>
        <begin position="21"/>
        <end position="46"/>
    </location>
</feature>
<comment type="caution">
    <text evidence="9">The sequence shown here is derived from an EMBL/GenBank/DDBJ whole genome shotgun (WGS) entry which is preliminary data.</text>
</comment>
<evidence type="ECO:0000256" key="5">
    <source>
        <dbReference type="ARBA" id="ARBA00022692"/>
    </source>
</evidence>
<dbReference type="RefSeq" id="WP_069034878.1">
    <property type="nucleotide sequence ID" value="NZ_MDKC01000034.1"/>
</dbReference>
<evidence type="ECO:0000313" key="9">
    <source>
        <dbReference type="EMBL" id="ODG90461.1"/>
    </source>
</evidence>
<keyword evidence="6 8" id="KW-1133">Transmembrane helix</keyword>
<feature type="transmembrane region" description="Helical" evidence="8">
    <location>
        <begin position="211"/>
        <end position="232"/>
    </location>
</feature>
<comment type="subcellular location">
    <subcellularLocation>
        <location evidence="1">Cell membrane</location>
        <topology evidence="1">Multi-pass membrane protein</topology>
    </subcellularLocation>
</comment>
<evidence type="ECO:0000256" key="2">
    <source>
        <dbReference type="ARBA" id="ARBA00007935"/>
    </source>
</evidence>
<evidence type="ECO:0000256" key="4">
    <source>
        <dbReference type="ARBA" id="ARBA00022475"/>
    </source>
</evidence>
<sequence>MRPINYGRHYLQLKWPVKARIDVRSMIVTTILLIATIAIAMFALMVGTLKLSVHEVCSALIGQATGMTRTVVVEWRLPRVVAAIVFGAGLAISGMIFQSITRNPLGSPDIIGFTSGSYTGALIVLLVSKSTSNISVAGGALIGGFATALLIYLLAFRKGTQNFRLIIVGIAVSAILGSINSMLLIKSDAEVALTAAAWGVGSLNGIDWNQVVTPAIAVIILIICAGIMNRPLREMEFGMDAAKSHGVRIERSQLLLILIAVALTAAPTAVIGPVSFVALVAPQIAKRITKSEESILPAAMMGAFLLLGADVLAQRVIPGTIFPVGVVTLSLGGIYLVWLLFRQARSAT</sequence>
<keyword evidence="4" id="KW-1003">Cell membrane</keyword>
<dbReference type="CDD" id="cd06550">
    <property type="entry name" value="TM_ABC_iron-siderophores_like"/>
    <property type="match status" value="1"/>
</dbReference>
<evidence type="ECO:0000256" key="3">
    <source>
        <dbReference type="ARBA" id="ARBA00022448"/>
    </source>
</evidence>
<evidence type="ECO:0000256" key="6">
    <source>
        <dbReference type="ARBA" id="ARBA00022989"/>
    </source>
</evidence>
<dbReference type="EMBL" id="MDKC01000034">
    <property type="protein sequence ID" value="ODG90461.1"/>
    <property type="molecule type" value="Genomic_DNA"/>
</dbReference>
<name>A0ABX2ZMM0_9BACI</name>
<feature type="transmembrane region" description="Helical" evidence="8">
    <location>
        <begin position="253"/>
        <end position="282"/>
    </location>
</feature>
<dbReference type="Pfam" id="PF01032">
    <property type="entry name" value="FecCD"/>
    <property type="match status" value="1"/>
</dbReference>
<feature type="transmembrane region" description="Helical" evidence="8">
    <location>
        <begin position="320"/>
        <end position="341"/>
    </location>
</feature>
<gene>
    <name evidence="9" type="ORF">BED47_11320</name>
</gene>
<dbReference type="SUPFAM" id="SSF81345">
    <property type="entry name" value="ABC transporter involved in vitamin B12 uptake, BtuC"/>
    <property type="match status" value="1"/>
</dbReference>
<accession>A0ABX2ZMM0</accession>
<feature type="transmembrane region" description="Helical" evidence="8">
    <location>
        <begin position="134"/>
        <end position="156"/>
    </location>
</feature>
<protein>
    <submittedName>
        <fullName evidence="9">Iron ABC transporter permease</fullName>
    </submittedName>
</protein>
<feature type="transmembrane region" description="Helical" evidence="8">
    <location>
        <begin position="77"/>
        <end position="98"/>
    </location>
</feature>
<comment type="similarity">
    <text evidence="2">Belongs to the binding-protein-dependent transport system permease family. FecCD subfamily.</text>
</comment>
<dbReference type="InterPro" id="IPR037294">
    <property type="entry name" value="ABC_BtuC-like"/>
</dbReference>
<dbReference type="InterPro" id="IPR000522">
    <property type="entry name" value="ABC_transptr_permease_BtuC"/>
</dbReference>
<evidence type="ECO:0000313" key="10">
    <source>
        <dbReference type="Proteomes" id="UP000094580"/>
    </source>
</evidence>
<organism evidence="9 10">
    <name type="scientific">Gottfriedia luciferensis</name>
    <dbReference type="NCBI Taxonomy" id="178774"/>
    <lineage>
        <taxon>Bacteria</taxon>
        <taxon>Bacillati</taxon>
        <taxon>Bacillota</taxon>
        <taxon>Bacilli</taxon>
        <taxon>Bacillales</taxon>
        <taxon>Bacillaceae</taxon>
        <taxon>Gottfriedia</taxon>
    </lineage>
</organism>
<keyword evidence="5 8" id="KW-0812">Transmembrane</keyword>
<proteinExistence type="inferred from homology"/>
<evidence type="ECO:0000256" key="7">
    <source>
        <dbReference type="ARBA" id="ARBA00023136"/>
    </source>
</evidence>
<evidence type="ECO:0000256" key="1">
    <source>
        <dbReference type="ARBA" id="ARBA00004651"/>
    </source>
</evidence>
<keyword evidence="7 8" id="KW-0472">Membrane</keyword>
<dbReference type="PANTHER" id="PTHR30472:SF24">
    <property type="entry name" value="FERRIC ENTEROBACTIN TRANSPORT SYSTEM PERMEASE PROTEIN FEPG"/>
    <property type="match status" value="1"/>
</dbReference>
<keyword evidence="3" id="KW-0813">Transport</keyword>
<feature type="transmembrane region" description="Helical" evidence="8">
    <location>
        <begin position="163"/>
        <end position="185"/>
    </location>
</feature>
<keyword evidence="10" id="KW-1185">Reference proteome</keyword>
<reference evidence="9 10" key="1">
    <citation type="submission" date="2016-07" db="EMBL/GenBank/DDBJ databases">
        <authorList>
            <person name="Townsley L."/>
            <person name="Shank E.A."/>
        </authorList>
    </citation>
    <scope>NUCLEOTIDE SEQUENCE [LARGE SCALE GENOMIC DNA]</scope>
    <source>
        <strain evidence="9 10">CH01</strain>
    </source>
</reference>
<dbReference type="Proteomes" id="UP000094580">
    <property type="component" value="Unassembled WGS sequence"/>
</dbReference>
<dbReference type="PANTHER" id="PTHR30472">
    <property type="entry name" value="FERRIC ENTEROBACTIN TRANSPORT SYSTEM PERMEASE PROTEIN"/>
    <property type="match status" value="1"/>
</dbReference>
<feature type="transmembrane region" description="Helical" evidence="8">
    <location>
        <begin position="110"/>
        <end position="128"/>
    </location>
</feature>
<dbReference type="Gene3D" id="1.10.3470.10">
    <property type="entry name" value="ABC transporter involved in vitamin B12 uptake, BtuC"/>
    <property type="match status" value="1"/>
</dbReference>